<feature type="compositionally biased region" description="Basic and acidic residues" evidence="5">
    <location>
        <begin position="909"/>
        <end position="1054"/>
    </location>
</feature>
<accession>O57613</accession>
<feature type="domain" description="IF rod" evidence="6">
    <location>
        <begin position="16"/>
        <end position="323"/>
    </location>
</feature>
<evidence type="ECO:0000259" key="6">
    <source>
        <dbReference type="PROSITE" id="PS51842"/>
    </source>
</evidence>
<feature type="coiled-coil region" evidence="4">
    <location>
        <begin position="20"/>
        <end position="169"/>
    </location>
</feature>
<comment type="similarity">
    <text evidence="3">Belongs to the intermediate filament family.</text>
</comment>
<feature type="region of interest" description="Disordered" evidence="5">
    <location>
        <begin position="638"/>
        <end position="770"/>
    </location>
</feature>
<dbReference type="PANTHER" id="PTHR47051">
    <property type="entry name" value="NESTIN"/>
    <property type="match status" value="1"/>
</dbReference>
<dbReference type="SMART" id="SM01391">
    <property type="entry name" value="Filament"/>
    <property type="match status" value="1"/>
</dbReference>
<dbReference type="PIR" id="T34073">
    <property type="entry name" value="T34073"/>
</dbReference>
<evidence type="ECO:0000256" key="5">
    <source>
        <dbReference type="SAM" id="MobiDB-lite"/>
    </source>
</evidence>
<dbReference type="FunFam" id="1.20.5.170:FF:000081">
    <property type="entry name" value="Nestin"/>
    <property type="match status" value="1"/>
</dbReference>
<dbReference type="VEuPathDB" id="HostDB:geneid_395890"/>
<feature type="region of interest" description="Disordered" evidence="5">
    <location>
        <begin position="783"/>
        <end position="1333"/>
    </location>
</feature>
<feature type="compositionally biased region" description="Basic and acidic residues" evidence="5">
    <location>
        <begin position="1443"/>
        <end position="1456"/>
    </location>
</feature>
<dbReference type="EMBL" id="U59287">
    <property type="protein sequence ID" value="AAC00208.2"/>
    <property type="molecule type" value="mRNA"/>
</dbReference>
<feature type="compositionally biased region" description="Acidic residues" evidence="5">
    <location>
        <begin position="1228"/>
        <end position="1238"/>
    </location>
</feature>
<keyword evidence="2 4" id="KW-0175">Coiled coil</keyword>
<feature type="compositionally biased region" description="Polar residues" evidence="5">
    <location>
        <begin position="1192"/>
        <end position="1205"/>
    </location>
</feature>
<feature type="compositionally biased region" description="Acidic residues" evidence="5">
    <location>
        <begin position="1125"/>
        <end position="1136"/>
    </location>
</feature>
<evidence type="ECO:0000256" key="4">
    <source>
        <dbReference type="SAM" id="Coils"/>
    </source>
</evidence>
<dbReference type="InterPro" id="IPR018039">
    <property type="entry name" value="IF_conserved"/>
</dbReference>
<feature type="region of interest" description="Disordered" evidence="5">
    <location>
        <begin position="1614"/>
        <end position="1748"/>
    </location>
</feature>
<dbReference type="InterPro" id="IPR039008">
    <property type="entry name" value="IF_rod_dom"/>
</dbReference>
<feature type="region of interest" description="Disordered" evidence="5">
    <location>
        <begin position="459"/>
        <end position="616"/>
    </location>
</feature>
<feature type="coiled-coil region" evidence="4">
    <location>
        <begin position="200"/>
        <end position="294"/>
    </location>
</feature>
<feature type="compositionally biased region" description="Basic and acidic residues" evidence="5">
    <location>
        <begin position="1387"/>
        <end position="1400"/>
    </location>
</feature>
<feature type="compositionally biased region" description="Basic and acidic residues" evidence="5">
    <location>
        <begin position="783"/>
        <end position="795"/>
    </location>
</feature>
<dbReference type="PROSITE" id="PS51842">
    <property type="entry name" value="IF_ROD_2"/>
    <property type="match status" value="1"/>
</dbReference>
<feature type="compositionally biased region" description="Basic and acidic residues" evidence="5">
    <location>
        <begin position="582"/>
        <end position="591"/>
    </location>
</feature>
<feature type="compositionally biased region" description="Acidic residues" evidence="5">
    <location>
        <begin position="1317"/>
        <end position="1333"/>
    </location>
</feature>
<feature type="compositionally biased region" description="Basic and acidic residues" evidence="5">
    <location>
        <begin position="817"/>
        <end position="872"/>
    </location>
</feature>
<feature type="compositionally biased region" description="Acidic residues" evidence="5">
    <location>
        <begin position="480"/>
        <end position="489"/>
    </location>
</feature>
<evidence type="ECO:0000313" key="7">
    <source>
        <dbReference type="EMBL" id="AAC00208.2"/>
    </source>
</evidence>
<feature type="compositionally biased region" description="Basic and acidic residues" evidence="5">
    <location>
        <begin position="1062"/>
        <end position="1124"/>
    </location>
</feature>
<reference evidence="7" key="2">
    <citation type="submission" date="2002-04" db="EMBL/GenBank/DDBJ databases">
        <authorList>
            <person name="Robson R.M."/>
        </authorList>
    </citation>
    <scope>NUCLEOTIDE SEQUENCE</scope>
</reference>
<evidence type="ECO:0000256" key="1">
    <source>
        <dbReference type="ARBA" id="ARBA00022754"/>
    </source>
</evidence>
<feature type="compositionally biased region" description="Basic and acidic residues" evidence="5">
    <location>
        <begin position="1520"/>
        <end position="1529"/>
    </location>
</feature>
<dbReference type="GO" id="GO:0019215">
    <property type="term" value="F:intermediate filament binding"/>
    <property type="evidence" value="ECO:0007669"/>
    <property type="project" value="InterPro"/>
</dbReference>
<feature type="compositionally biased region" description="Polar residues" evidence="5">
    <location>
        <begin position="512"/>
        <end position="521"/>
    </location>
</feature>
<feature type="compositionally biased region" description="Low complexity" evidence="5">
    <location>
        <begin position="1548"/>
        <end position="1557"/>
    </location>
</feature>
<feature type="compositionally biased region" description="Polar residues" evidence="5">
    <location>
        <begin position="1636"/>
        <end position="1648"/>
    </location>
</feature>
<feature type="compositionally biased region" description="Low complexity" evidence="5">
    <location>
        <begin position="1239"/>
        <end position="1255"/>
    </location>
</feature>
<dbReference type="PANTHER" id="PTHR47051:SF1">
    <property type="entry name" value="NESTIN"/>
    <property type="match status" value="1"/>
</dbReference>
<reference evidence="7" key="1">
    <citation type="journal article" date="1997" name="J. Biol. Chem.">
        <title>Molecular characteristics of the novel intermediate filament protein paranemin. Sequence reveals EAP-300 and IFAPa-400 are highly homologous to paranemin.</title>
        <authorList>
            <person name="Hemken P.M."/>
            <person name="Bellin R.M."/>
            <person name="Sernett S.W."/>
            <person name="Becker B."/>
            <person name="Huiatt T.W."/>
            <person name="Robson R.M."/>
        </authorList>
    </citation>
    <scope>NUCLEOTIDE SEQUENCE</scope>
</reference>
<feature type="compositionally biased region" description="Acidic residues" evidence="5">
    <location>
        <begin position="1282"/>
        <end position="1292"/>
    </location>
</feature>
<feature type="compositionally biased region" description="Acidic residues" evidence="5">
    <location>
        <begin position="1431"/>
        <end position="1442"/>
    </location>
</feature>
<dbReference type="GO" id="GO:0005882">
    <property type="term" value="C:intermediate filament"/>
    <property type="evidence" value="ECO:0007669"/>
    <property type="project" value="UniProtKB-KW"/>
</dbReference>
<dbReference type="Gene3D" id="1.20.5.170">
    <property type="match status" value="1"/>
</dbReference>
<proteinExistence type="evidence at transcript level"/>
<dbReference type="KEGG" id="gga:395890"/>
<dbReference type="InterPro" id="IPR031211">
    <property type="entry name" value="Nestin"/>
</dbReference>
<dbReference type="SUPFAM" id="SSF64593">
    <property type="entry name" value="Intermediate filament protein, coiled coil region"/>
    <property type="match status" value="2"/>
</dbReference>
<feature type="compositionally biased region" description="Acidic residues" evidence="5">
    <location>
        <begin position="598"/>
        <end position="613"/>
    </location>
</feature>
<feature type="compositionally biased region" description="Acidic residues" evidence="5">
    <location>
        <begin position="1620"/>
        <end position="1634"/>
    </location>
</feature>
<organism evidence="7">
    <name type="scientific">Gallus gallus</name>
    <name type="common">Chicken</name>
    <dbReference type="NCBI Taxonomy" id="9031"/>
    <lineage>
        <taxon>Eukaryota</taxon>
        <taxon>Metazoa</taxon>
        <taxon>Chordata</taxon>
        <taxon>Craniata</taxon>
        <taxon>Vertebrata</taxon>
        <taxon>Euteleostomi</taxon>
        <taxon>Archelosauria</taxon>
        <taxon>Archosauria</taxon>
        <taxon>Dinosauria</taxon>
        <taxon>Saurischia</taxon>
        <taxon>Theropoda</taxon>
        <taxon>Coelurosauria</taxon>
        <taxon>Aves</taxon>
        <taxon>Neognathae</taxon>
        <taxon>Galloanserae</taxon>
        <taxon>Galliformes</taxon>
        <taxon>Phasianidae</taxon>
        <taxon>Phasianinae</taxon>
        <taxon>Gallus</taxon>
    </lineage>
</organism>
<feature type="region of interest" description="Disordered" evidence="5">
    <location>
        <begin position="399"/>
        <end position="434"/>
    </location>
</feature>
<feature type="region of interest" description="Disordered" evidence="5">
    <location>
        <begin position="1356"/>
        <end position="1579"/>
    </location>
</feature>
<sequence>MLSMEGFVGARALGEESLQMWDLNKRLEAYLARVKFLEEENEGLRAEIQSTKENPAGDPRRARYEEELRSLRDALHRAFTEKCAAELARDNLYEEVQHVRSRCQKEQAAREEAKRQLSSSKKELEEERRAQIWLKERAVQLEKEVEALLEVHEEEKAGLDQELASFSQSLEGFRCAPVAFQPVEVEDYSKRLSEIWRGAVETYKAEVSQLERALGQAKENLWQVAEDNQQSQLQLRHLEKELVGLKVRKEMLEESLGQQWQEQHGEAEKFQLAIEALEQEKQSLQVQIAQVLEDRQQLMHLKMSLSLEVATYRTLLEAESTRLQMPPGEFKLANSLRDVKLEASSSKHRASLAAFPRPEGVAQLCRTPGDALKVLTPKSKSSSALEFQKISSVLQAPRSWEPAAPSPTVPVVSPEPGSGGAESPVHECGAGKESPMLSPLSPEQLVNHALQDALKEMQDDAEAKEVPTLSATQSTRDGDLEATMEEEEAAGTQGVGAEGETVSPPGLCFCSNEPTLLSATQSDVESQEEMWEEERSKEEMLNPLSSMESQEPGGEPWGGVTRRSRLQVGKEDMEATSTEALHISEKKEQREIWSPSREDEECEFPDEEREMQEEGSLQMEIEAACAVPVGSHPVLPTGIHLQEDFLEREQESEHQETSLGELGAAAGEEREQEVCQELKASSIEEAMPAAEGSSGSGEGTTGRESTGRARDDEGEEEDKGREALGEDDLQAGEALGAKELGKESMGLEEAEGMWEESVDLQEEHRDLQEGHGDLQVEHEDLWEEHGHIQEEHGDTQEEYGDTQEEHGDLQVEGGDLQEEHGDTQEEHGDLQEEHGDTQEEHGDLQVEHEDLQVEHGDLWEEHRDVQEEHGDTQEEYGDTQEEHGDLQVEGGDLQEEHGDTQEEHEDLQEEHGDTQEEHGDLQVEHGDLQEEHRDLQEGHGDLKEEHGDLQVEHEDLQVEHGDLQEEHGDTQEEHGDLQEEHGDLQVEHEDLQVEHGDLQVEHGDLQEEHGDTQEEHRDLQEVHGDQQEEHRDLQEGHGDLQEEHGDLQVEHGDLQEEYGDTQEEHRDLQEVHGDQQEEHRNLQEGHGDLQEGHGDLQEEHGDLWKEHGVLKEEHGDLQEGHGDLQEESGDPQEEPGEPWVQHGEQGSAGDGLEQDMVLQPGEGAWGREDNDISQKQQAQDWEGTAEDEEETGVNTITSQEPTQVDDNPHAEAAENEERDVTSPTAMEETQEGEDEGDAGSEVQSQQQPQDTPGQEAEPAPGQKEVRYGDTGEAPGDPQEPAEALEVEDEELSSEPIELERGSPDTAVMQQDLGNGAESDEPMEEDFQSEDAQLEEPKACRMELEDTLLNSTPLCAYSGEMLESDPNPPSSGGDGEAAPEMAQEEEGDLRGSDEAAVHAEPESCEELSPAPECTEEEEGYFIVSAPSQEGSSMEEAENSEEFEEIKVEAAEDRKDELTAPGVASLVPEDEGHSEPFVGEAEDVKMPLGEFEMPKEEDEEDAGGFAAELEEGLTVPVAEGLSEGHTDKTTLGDEGLGEEDVQDGDNPPATETSDTDPSNTDPPPGTMLEHGAGMEAAEYLPDVPTQLPVDIMKDSDILEIVEQALEFNQELVLGAKLAKDGQEEDGDAQPPQEEEGGSSPTSSCDEQPTVQEAVAEPERTKNGEQNGLHRQASLEDLAEFTEEGLNGITHPGEAPAAHTLPLPSKHSGAEPVPELSPLQTTSCARSRSPGPLGRSDAVGPHSPATIGRLP</sequence>
<feature type="compositionally biased region" description="Acidic residues" evidence="5">
    <location>
        <begin position="746"/>
        <end position="760"/>
    </location>
</feature>
<evidence type="ECO:0000256" key="2">
    <source>
        <dbReference type="ARBA" id="ARBA00023054"/>
    </source>
</evidence>
<feature type="compositionally biased region" description="Basic and acidic residues" evidence="5">
    <location>
        <begin position="761"/>
        <end position="770"/>
    </location>
</feature>
<dbReference type="Pfam" id="PF00038">
    <property type="entry name" value="Filament"/>
    <property type="match status" value="1"/>
</dbReference>
<name>O57613_CHICK</name>
<protein>
    <submittedName>
        <fullName evidence="7">Paranemin</fullName>
    </submittedName>
</protein>
<dbReference type="Gene3D" id="1.20.5.1160">
    <property type="entry name" value="Vasodilator-stimulated phosphoprotein"/>
    <property type="match status" value="1"/>
</dbReference>
<keyword evidence="1 3" id="KW-0403">Intermediate filament</keyword>
<evidence type="ECO:0000256" key="3">
    <source>
        <dbReference type="RuleBase" id="RU000685"/>
    </source>
</evidence>
<dbReference type="PROSITE" id="PS00226">
    <property type="entry name" value="IF_ROD_1"/>
    <property type="match status" value="1"/>
</dbReference>
<feature type="compositionally biased region" description="Basic and acidic residues" evidence="5">
    <location>
        <begin position="641"/>
        <end position="656"/>
    </location>
</feature>